<dbReference type="PANTHER" id="PTHR24072">
    <property type="entry name" value="RHO FAMILY GTPASE"/>
    <property type="match status" value="1"/>
</dbReference>
<name>F0ZTL3_DICPU</name>
<keyword evidence="11" id="KW-1185">Reference proteome</keyword>
<evidence type="ECO:0008006" key="12">
    <source>
        <dbReference type="Google" id="ProtNLM"/>
    </source>
</evidence>
<sequence length="199" mass="22198">MKNERYNFSQIGHALLLLIGDDGCGKTSLIYRMVNGTFPTGNIPKLFGSYCANVQFGSSLINMEIWDSCNTQHNNSLCNPQTSCIILCFSISNRDSFNRCLVNYQAEIQLNLPNTPVILVGTKADLYEDPIYIKDNLITNSEGVEMASKINAVQYIETSALSDINVMRVFEVASTVSINRKNNKQHDNTNGNKNKCIIN</sequence>
<dbReference type="KEGG" id="dpp:DICPUDRAFT_81474"/>
<keyword evidence="3" id="KW-1003">Cell membrane</keyword>
<evidence type="ECO:0000313" key="10">
    <source>
        <dbReference type="EMBL" id="EGC32717.1"/>
    </source>
</evidence>
<dbReference type="OMA" id="LINMEIW"/>
<evidence type="ECO:0000256" key="2">
    <source>
        <dbReference type="ARBA" id="ARBA00010142"/>
    </source>
</evidence>
<dbReference type="OrthoDB" id="8830751at2759"/>
<dbReference type="InterPro" id="IPR001806">
    <property type="entry name" value="Small_GTPase"/>
</dbReference>
<dbReference type="CDD" id="cd00157">
    <property type="entry name" value="Rho"/>
    <property type="match status" value="1"/>
</dbReference>
<dbReference type="InterPro" id="IPR027417">
    <property type="entry name" value="P-loop_NTPase"/>
</dbReference>
<dbReference type="GO" id="GO:0007015">
    <property type="term" value="P:actin filament organization"/>
    <property type="evidence" value="ECO:0000318"/>
    <property type="project" value="GO_Central"/>
</dbReference>
<comment type="subcellular location">
    <subcellularLocation>
        <location evidence="1">Cell membrane</location>
        <topology evidence="1">Lipid-anchor</topology>
        <orientation evidence="1">Cytoplasmic side</orientation>
    </subcellularLocation>
</comment>
<dbReference type="FunFam" id="3.40.50.300:FF:001799">
    <property type="entry name" value="Rac2 family GTP-binding protein, putative"/>
    <property type="match status" value="1"/>
</dbReference>
<dbReference type="SMART" id="SM00174">
    <property type="entry name" value="RHO"/>
    <property type="match status" value="1"/>
</dbReference>
<reference evidence="11" key="1">
    <citation type="journal article" date="2011" name="Genome Biol.">
        <title>Comparative genomics of the social amoebae Dictyostelium discoideum and Dictyostelium purpureum.</title>
        <authorList>
            <consortium name="US DOE Joint Genome Institute (JGI-PGF)"/>
            <person name="Sucgang R."/>
            <person name="Kuo A."/>
            <person name="Tian X."/>
            <person name="Salerno W."/>
            <person name="Parikh A."/>
            <person name="Feasley C.L."/>
            <person name="Dalin E."/>
            <person name="Tu H."/>
            <person name="Huang E."/>
            <person name="Barry K."/>
            <person name="Lindquist E."/>
            <person name="Shapiro H."/>
            <person name="Bruce D."/>
            <person name="Schmutz J."/>
            <person name="Salamov A."/>
            <person name="Fey P."/>
            <person name="Gaudet P."/>
            <person name="Anjard C."/>
            <person name="Babu M.M."/>
            <person name="Basu S."/>
            <person name="Bushmanova Y."/>
            <person name="van der Wel H."/>
            <person name="Katoh-Kurasawa M."/>
            <person name="Dinh C."/>
            <person name="Coutinho P.M."/>
            <person name="Saito T."/>
            <person name="Elias M."/>
            <person name="Schaap P."/>
            <person name="Kay R.R."/>
            <person name="Henrissat B."/>
            <person name="Eichinger L."/>
            <person name="Rivero F."/>
            <person name="Putnam N.H."/>
            <person name="West C.M."/>
            <person name="Loomis W.F."/>
            <person name="Chisholm R.L."/>
            <person name="Shaulsky G."/>
            <person name="Strassmann J.E."/>
            <person name="Queller D.C."/>
            <person name="Kuspa A."/>
            <person name="Grigoriev I.V."/>
        </authorList>
    </citation>
    <scope>NUCLEOTIDE SEQUENCE [LARGE SCALE GENOMIC DNA]</scope>
    <source>
        <strain evidence="11">QSDP1</strain>
    </source>
</reference>
<dbReference type="PROSITE" id="PS51419">
    <property type="entry name" value="RAB"/>
    <property type="match status" value="1"/>
</dbReference>
<dbReference type="InterPro" id="IPR003578">
    <property type="entry name" value="Small_GTPase_Rho"/>
</dbReference>
<evidence type="ECO:0000256" key="6">
    <source>
        <dbReference type="ARBA" id="ARBA00023134"/>
    </source>
</evidence>
<keyword evidence="5" id="KW-0547">Nucleotide-binding</keyword>
<dbReference type="RefSeq" id="XP_003290750.1">
    <property type="nucleotide sequence ID" value="XM_003290702.1"/>
</dbReference>
<evidence type="ECO:0000256" key="4">
    <source>
        <dbReference type="ARBA" id="ARBA00022481"/>
    </source>
</evidence>
<keyword evidence="4" id="KW-0488">Methylation</keyword>
<evidence type="ECO:0000256" key="8">
    <source>
        <dbReference type="ARBA" id="ARBA00023288"/>
    </source>
</evidence>
<dbReference type="EMBL" id="GL871178">
    <property type="protein sequence ID" value="EGC32717.1"/>
    <property type="molecule type" value="Genomic_DNA"/>
</dbReference>
<evidence type="ECO:0000256" key="5">
    <source>
        <dbReference type="ARBA" id="ARBA00022741"/>
    </source>
</evidence>
<dbReference type="GO" id="GO:0007264">
    <property type="term" value="P:small GTPase-mediated signal transduction"/>
    <property type="evidence" value="ECO:0007669"/>
    <property type="project" value="InterPro"/>
</dbReference>
<dbReference type="STRING" id="5786.F0ZTL3"/>
<dbReference type="GO" id="GO:0003924">
    <property type="term" value="F:GTPase activity"/>
    <property type="evidence" value="ECO:0000318"/>
    <property type="project" value="GO_Central"/>
</dbReference>
<proteinExistence type="inferred from homology"/>
<dbReference type="PROSITE" id="PS51421">
    <property type="entry name" value="RAS"/>
    <property type="match status" value="1"/>
</dbReference>
<evidence type="ECO:0000256" key="1">
    <source>
        <dbReference type="ARBA" id="ARBA00004342"/>
    </source>
</evidence>
<protein>
    <recommendedName>
        <fullName evidence="12">Rho GTPase</fullName>
    </recommendedName>
</protein>
<dbReference type="Proteomes" id="UP000001064">
    <property type="component" value="Unassembled WGS sequence"/>
</dbReference>
<gene>
    <name evidence="10" type="primary">racU</name>
    <name evidence="10" type="ORF">DICPUDRAFT_81474</name>
</gene>
<keyword evidence="8" id="KW-0449">Lipoprotein</keyword>
<dbReference type="GO" id="GO:0007165">
    <property type="term" value="P:signal transduction"/>
    <property type="evidence" value="ECO:0000318"/>
    <property type="project" value="GO_Central"/>
</dbReference>
<dbReference type="PRINTS" id="PR00449">
    <property type="entry name" value="RASTRNSFRMNG"/>
</dbReference>
<dbReference type="Pfam" id="PF00071">
    <property type="entry name" value="Ras"/>
    <property type="match status" value="1"/>
</dbReference>
<dbReference type="Gene3D" id="3.40.50.300">
    <property type="entry name" value="P-loop containing nucleotide triphosphate hydrolases"/>
    <property type="match status" value="1"/>
</dbReference>
<dbReference type="GeneID" id="10508386"/>
<dbReference type="AlphaFoldDB" id="F0ZTL3"/>
<keyword evidence="7" id="KW-0472">Membrane</keyword>
<organism evidence="10 11">
    <name type="scientific">Dictyostelium purpureum</name>
    <name type="common">Slime mold</name>
    <dbReference type="NCBI Taxonomy" id="5786"/>
    <lineage>
        <taxon>Eukaryota</taxon>
        <taxon>Amoebozoa</taxon>
        <taxon>Evosea</taxon>
        <taxon>Eumycetozoa</taxon>
        <taxon>Dictyostelia</taxon>
        <taxon>Dictyosteliales</taxon>
        <taxon>Dictyosteliaceae</taxon>
        <taxon>Dictyostelium</taxon>
    </lineage>
</organism>
<evidence type="ECO:0000256" key="7">
    <source>
        <dbReference type="ARBA" id="ARBA00023136"/>
    </source>
</evidence>
<accession>F0ZTL3</accession>
<evidence type="ECO:0000313" key="11">
    <source>
        <dbReference type="Proteomes" id="UP000001064"/>
    </source>
</evidence>
<dbReference type="SMART" id="SM00175">
    <property type="entry name" value="RAB"/>
    <property type="match status" value="1"/>
</dbReference>
<dbReference type="SUPFAM" id="SSF52540">
    <property type="entry name" value="P-loop containing nucleoside triphosphate hydrolases"/>
    <property type="match status" value="1"/>
</dbReference>
<dbReference type="GO" id="GO:0005886">
    <property type="term" value="C:plasma membrane"/>
    <property type="evidence" value="ECO:0000318"/>
    <property type="project" value="GO_Central"/>
</dbReference>
<dbReference type="VEuPathDB" id="AmoebaDB:DICPUDRAFT_81474"/>
<dbReference type="GO" id="GO:0005525">
    <property type="term" value="F:GTP binding"/>
    <property type="evidence" value="ECO:0000318"/>
    <property type="project" value="GO_Central"/>
</dbReference>
<keyword evidence="6" id="KW-0342">GTP-binding</keyword>
<dbReference type="SMART" id="SM00173">
    <property type="entry name" value="RAS"/>
    <property type="match status" value="1"/>
</dbReference>
<dbReference type="PROSITE" id="PS51420">
    <property type="entry name" value="RHO"/>
    <property type="match status" value="1"/>
</dbReference>
<dbReference type="eggNOG" id="KOG0393">
    <property type="taxonomic scope" value="Eukaryota"/>
</dbReference>
<evidence type="ECO:0000256" key="3">
    <source>
        <dbReference type="ARBA" id="ARBA00022475"/>
    </source>
</evidence>
<keyword evidence="9" id="KW-0636">Prenylation</keyword>
<comment type="similarity">
    <text evidence="2">Belongs to the small GTPase superfamily. Rho family.</text>
</comment>
<dbReference type="InParanoid" id="F0ZTL3"/>
<evidence type="ECO:0000256" key="9">
    <source>
        <dbReference type="ARBA" id="ARBA00023289"/>
    </source>
</evidence>
<dbReference type="GO" id="GO:0019901">
    <property type="term" value="F:protein kinase binding"/>
    <property type="evidence" value="ECO:0000318"/>
    <property type="project" value="GO_Central"/>
</dbReference>